<keyword evidence="4 7" id="KW-0812">Transmembrane</keyword>
<dbReference type="InterPro" id="IPR000515">
    <property type="entry name" value="MetI-like"/>
</dbReference>
<dbReference type="Pfam" id="PF00528">
    <property type="entry name" value="BPD_transp_1"/>
    <property type="match status" value="1"/>
</dbReference>
<sequence>MEALPQRENLDDIKKLMRKEQSQLAVRRFLSNRMAVIGSCIILLILLLALVAPLLVQHGPLEMVPTERLKAPSAEHWFGTDNFGRDVLSRVAYGARVSFGVGLAVTLITGVAGMIIGLLSAYYRALDHVLMRICDGLMAFPAILLAIAIMATMGSRTENVIIALSIVFTPYVARVVRSSALVIREQTYIEALHSQGASSLRIIALHIAPNTISPLIIQCTFIFADTIITEAALSFLGAGIPAPNPSWGNILYDGKLVIFNAWWMTVFPGIAIMLTVLGLNLFGDGLRDLLDPHTNKAKK</sequence>
<keyword evidence="5 7" id="KW-1133">Transmembrane helix</keyword>
<keyword evidence="10" id="KW-1185">Reference proteome</keyword>
<dbReference type="Pfam" id="PF12911">
    <property type="entry name" value="OppC_N"/>
    <property type="match status" value="1"/>
</dbReference>
<comment type="similarity">
    <text evidence="7">Belongs to the binding-protein-dependent transport system permease family.</text>
</comment>
<keyword evidence="2 7" id="KW-0813">Transport</keyword>
<feature type="transmembrane region" description="Helical" evidence="7">
    <location>
        <begin position="34"/>
        <end position="56"/>
    </location>
</feature>
<dbReference type="PANTHER" id="PTHR43386:SF6">
    <property type="entry name" value="ABC TRANSPORTER PERMEASE PROTEIN"/>
    <property type="match status" value="1"/>
</dbReference>
<gene>
    <name evidence="9" type="ORF">J2S11_000785</name>
</gene>
<dbReference type="CDD" id="cd06261">
    <property type="entry name" value="TM_PBP2"/>
    <property type="match status" value="1"/>
</dbReference>
<dbReference type="InterPro" id="IPR050366">
    <property type="entry name" value="BP-dependent_transpt_permease"/>
</dbReference>
<feature type="transmembrane region" description="Helical" evidence="7">
    <location>
        <begin position="97"/>
        <end position="121"/>
    </location>
</feature>
<dbReference type="InterPro" id="IPR035906">
    <property type="entry name" value="MetI-like_sf"/>
</dbReference>
<evidence type="ECO:0000313" key="10">
    <source>
        <dbReference type="Proteomes" id="UP001235840"/>
    </source>
</evidence>
<feature type="transmembrane region" description="Helical" evidence="7">
    <location>
        <begin position="133"/>
        <end position="153"/>
    </location>
</feature>
<evidence type="ECO:0000256" key="7">
    <source>
        <dbReference type="RuleBase" id="RU363032"/>
    </source>
</evidence>
<comment type="caution">
    <text evidence="9">The sequence shown here is derived from an EMBL/GenBank/DDBJ whole genome shotgun (WGS) entry which is preliminary data.</text>
</comment>
<dbReference type="PANTHER" id="PTHR43386">
    <property type="entry name" value="OLIGOPEPTIDE TRANSPORT SYSTEM PERMEASE PROTEIN APPC"/>
    <property type="match status" value="1"/>
</dbReference>
<comment type="subcellular location">
    <subcellularLocation>
        <location evidence="1 7">Cell membrane</location>
        <topology evidence="1 7">Multi-pass membrane protein</topology>
    </subcellularLocation>
</comment>
<dbReference type="RefSeq" id="WP_307391190.1">
    <property type="nucleotide sequence ID" value="NZ_BAAADK010000010.1"/>
</dbReference>
<feature type="domain" description="ABC transmembrane type-1" evidence="8">
    <location>
        <begin position="99"/>
        <end position="283"/>
    </location>
</feature>
<dbReference type="Gene3D" id="1.10.3720.10">
    <property type="entry name" value="MetI-like"/>
    <property type="match status" value="1"/>
</dbReference>
<feature type="transmembrane region" description="Helical" evidence="7">
    <location>
        <begin position="261"/>
        <end position="282"/>
    </location>
</feature>
<dbReference type="SUPFAM" id="SSF161098">
    <property type="entry name" value="MetI-like"/>
    <property type="match status" value="1"/>
</dbReference>
<evidence type="ECO:0000256" key="6">
    <source>
        <dbReference type="ARBA" id="ARBA00023136"/>
    </source>
</evidence>
<dbReference type="EMBL" id="JAUSTY010000003">
    <property type="protein sequence ID" value="MDQ0164885.1"/>
    <property type="molecule type" value="Genomic_DNA"/>
</dbReference>
<evidence type="ECO:0000256" key="3">
    <source>
        <dbReference type="ARBA" id="ARBA00022475"/>
    </source>
</evidence>
<evidence type="ECO:0000259" key="8">
    <source>
        <dbReference type="PROSITE" id="PS50928"/>
    </source>
</evidence>
<keyword evidence="3" id="KW-1003">Cell membrane</keyword>
<dbReference type="InterPro" id="IPR025966">
    <property type="entry name" value="OppC_N"/>
</dbReference>
<evidence type="ECO:0000256" key="1">
    <source>
        <dbReference type="ARBA" id="ARBA00004651"/>
    </source>
</evidence>
<dbReference type="PROSITE" id="PS50928">
    <property type="entry name" value="ABC_TM1"/>
    <property type="match status" value="1"/>
</dbReference>
<organism evidence="9 10">
    <name type="scientific">Caldalkalibacillus horti</name>
    <dbReference type="NCBI Taxonomy" id="77523"/>
    <lineage>
        <taxon>Bacteria</taxon>
        <taxon>Bacillati</taxon>
        <taxon>Bacillota</taxon>
        <taxon>Bacilli</taxon>
        <taxon>Bacillales</taxon>
        <taxon>Bacillaceae</taxon>
        <taxon>Caldalkalibacillus</taxon>
    </lineage>
</organism>
<proteinExistence type="inferred from homology"/>
<evidence type="ECO:0000256" key="4">
    <source>
        <dbReference type="ARBA" id="ARBA00022692"/>
    </source>
</evidence>
<dbReference type="Proteomes" id="UP001235840">
    <property type="component" value="Unassembled WGS sequence"/>
</dbReference>
<evidence type="ECO:0000256" key="2">
    <source>
        <dbReference type="ARBA" id="ARBA00022448"/>
    </source>
</evidence>
<evidence type="ECO:0000313" key="9">
    <source>
        <dbReference type="EMBL" id="MDQ0164885.1"/>
    </source>
</evidence>
<protein>
    <submittedName>
        <fullName evidence="9">Peptide/nickel transport system permease protein</fullName>
    </submittedName>
</protein>
<reference evidence="9 10" key="1">
    <citation type="submission" date="2023-07" db="EMBL/GenBank/DDBJ databases">
        <title>Genomic Encyclopedia of Type Strains, Phase IV (KMG-IV): sequencing the most valuable type-strain genomes for metagenomic binning, comparative biology and taxonomic classification.</title>
        <authorList>
            <person name="Goeker M."/>
        </authorList>
    </citation>
    <scope>NUCLEOTIDE SEQUENCE [LARGE SCALE GENOMIC DNA]</scope>
    <source>
        <strain evidence="9 10">DSM 12751</strain>
    </source>
</reference>
<feature type="transmembrane region" description="Helical" evidence="7">
    <location>
        <begin position="159"/>
        <end position="176"/>
    </location>
</feature>
<accession>A0ABT9VVH1</accession>
<evidence type="ECO:0000256" key="5">
    <source>
        <dbReference type="ARBA" id="ARBA00022989"/>
    </source>
</evidence>
<keyword evidence="6 7" id="KW-0472">Membrane</keyword>
<name>A0ABT9VVH1_9BACI</name>